<dbReference type="EMBL" id="FNIT01000007">
    <property type="protein sequence ID" value="SDO53433.1"/>
    <property type="molecule type" value="Genomic_DNA"/>
</dbReference>
<accession>A0A1H0KC59</accession>
<feature type="compositionally biased region" description="Polar residues" evidence="1">
    <location>
        <begin position="113"/>
        <end position="131"/>
    </location>
</feature>
<dbReference type="Proteomes" id="UP000198793">
    <property type="component" value="Unassembled WGS sequence"/>
</dbReference>
<feature type="region of interest" description="Disordered" evidence="1">
    <location>
        <begin position="200"/>
        <end position="243"/>
    </location>
</feature>
<proteinExistence type="predicted"/>
<name>A0A1H0KC59_9HYPH</name>
<evidence type="ECO:0000313" key="3">
    <source>
        <dbReference type="Proteomes" id="UP000198793"/>
    </source>
</evidence>
<protein>
    <submittedName>
        <fullName evidence="2">Uncharacterized protein</fullName>
    </submittedName>
</protein>
<gene>
    <name evidence="2" type="ORF">SAMN05192530_107200</name>
</gene>
<dbReference type="AlphaFoldDB" id="A0A1H0KC59"/>
<sequence>MQPGDDADRTDRDRQRFNFVLRRSVFLQLQRVGRCGSQRDLPCFDTCSPPPYASRSRWMPKRVAGVEVESRPPGRGRPAHPGRLLPDVHTHPARPGGRRAHTTSVPGAVARNSPPTTRFSSNPSRPRSQTRTFRRSHHRPSAERCRAMSLQTPMPSRRPSKATWSDRPRPRWRRSNSSDVLELPRTWAIASAEGRWCAYGTAKTSTPGPWPSTREASEAGPAHPSHSSSKNGAARRWTRSGRR</sequence>
<organism evidence="2 3">
    <name type="scientific">Aureimonas jatrophae</name>
    <dbReference type="NCBI Taxonomy" id="1166073"/>
    <lineage>
        <taxon>Bacteria</taxon>
        <taxon>Pseudomonadati</taxon>
        <taxon>Pseudomonadota</taxon>
        <taxon>Alphaproteobacteria</taxon>
        <taxon>Hyphomicrobiales</taxon>
        <taxon>Aurantimonadaceae</taxon>
        <taxon>Aureimonas</taxon>
    </lineage>
</organism>
<evidence type="ECO:0000256" key="1">
    <source>
        <dbReference type="SAM" id="MobiDB-lite"/>
    </source>
</evidence>
<reference evidence="2 3" key="1">
    <citation type="submission" date="2016-10" db="EMBL/GenBank/DDBJ databases">
        <authorList>
            <person name="de Groot N.N."/>
        </authorList>
    </citation>
    <scope>NUCLEOTIDE SEQUENCE [LARGE SCALE GENOMIC DNA]</scope>
    <source>
        <strain evidence="3">L7-484,KACC 16230,DSM 25025</strain>
    </source>
</reference>
<keyword evidence="3" id="KW-1185">Reference proteome</keyword>
<feature type="region of interest" description="Disordered" evidence="1">
    <location>
        <begin position="61"/>
        <end position="180"/>
    </location>
</feature>
<evidence type="ECO:0000313" key="2">
    <source>
        <dbReference type="EMBL" id="SDO53433.1"/>
    </source>
</evidence>